<name>A0AA45W8Q7_9RHOB</name>
<dbReference type="SUPFAM" id="SSF100950">
    <property type="entry name" value="NagB/RpiA/CoA transferase-like"/>
    <property type="match status" value="2"/>
</dbReference>
<accession>A0AA45W8Q7</accession>
<dbReference type="PANTHER" id="PTHR43293:SF1">
    <property type="entry name" value="ACETATE COA-TRANSFERASE YDIF"/>
    <property type="match status" value="1"/>
</dbReference>
<dbReference type="GO" id="GO:0008410">
    <property type="term" value="F:CoA-transferase activity"/>
    <property type="evidence" value="ECO:0007669"/>
    <property type="project" value="InterPro"/>
</dbReference>
<dbReference type="Pfam" id="PF01144">
    <property type="entry name" value="CoA_trans"/>
    <property type="match status" value="1"/>
</dbReference>
<dbReference type="InterPro" id="IPR004165">
    <property type="entry name" value="CoA_trans_fam_I"/>
</dbReference>
<protein>
    <submittedName>
        <fullName evidence="1">Propionate CoA-transferase</fullName>
    </submittedName>
</protein>
<dbReference type="SMART" id="SM00882">
    <property type="entry name" value="CoA_trans"/>
    <property type="match status" value="1"/>
</dbReference>
<comment type="caution">
    <text evidence="1">The sequence shown here is derived from an EMBL/GenBank/DDBJ whole genome shotgun (WGS) entry which is preliminary data.</text>
</comment>
<dbReference type="PANTHER" id="PTHR43293">
    <property type="entry name" value="ACETATE COA-TRANSFERASE YDIF"/>
    <property type="match status" value="1"/>
</dbReference>
<dbReference type="EMBL" id="FTOU01000036">
    <property type="protein sequence ID" value="SIT18413.1"/>
    <property type="molecule type" value="Genomic_DNA"/>
</dbReference>
<evidence type="ECO:0000313" key="2">
    <source>
        <dbReference type="Proteomes" id="UP000186216"/>
    </source>
</evidence>
<dbReference type="AlphaFoldDB" id="A0AA45W8Q7"/>
<dbReference type="InterPro" id="IPR037171">
    <property type="entry name" value="NagB/RpiA_transferase-like"/>
</dbReference>
<dbReference type="Proteomes" id="UP000186216">
    <property type="component" value="Unassembled WGS sequence"/>
</dbReference>
<organism evidence="1 2">
    <name type="scientific">Paracoccus saliphilus</name>
    <dbReference type="NCBI Taxonomy" id="405559"/>
    <lineage>
        <taxon>Bacteria</taxon>
        <taxon>Pseudomonadati</taxon>
        <taxon>Pseudomonadota</taxon>
        <taxon>Alphaproteobacteria</taxon>
        <taxon>Rhodobacterales</taxon>
        <taxon>Paracoccaceae</taxon>
        <taxon>Paracoccus</taxon>
    </lineage>
</organism>
<sequence length="671" mass="73295">MMRWCRHRLSFDFATSPDTRQQRLSNAMQKNKVLQADEAVSLIRDNDVIATTGFVQSCIPEALHAALEKRFVETGAPRDLTLIMCAGAGDSKGLGTGRLHHEGLLKRVIAANFGRMPKVAQAAVENRIQGYNLPQGVISKLYRSCASGSPGLFTKVGLHTYVDPRLGGGKVNEITTEDIVRMVEVDGEEWLFYKATPIDVALIRATSADPSGNLGMEKECLTLDVLAQAMAAHNNGGVVIAQVERIVEQGSIRPKEVRVPGILVDCVVVADSAEMHRMNYGVEYNPALSGEIRVPVASMVKMPLDARKVVARRAAFELPLNGVINLGVGAPDGVAAVASEEKATPFITMTTEAGAIGGVLAGSSSFGASTNADSIIDQNQMFDFYHGGGLDLTCLGMAECDRQGNVNTSRFGGRLNGCGGFIDISQNSRAVVFAGTFTAGGLKAEVGGGELRILQEGRSRKFVQAVEQITFSGSYAARRSQPVIYVTERCVFQLTQGGLELIEVAPGIDIDRDILAQMDFTPVINKPVPMDIRIFTDAPMELMSDLLNLKLSERVSYDPERNILFLNLEGWSVRKESDIDDLQKVLVNACEKAGRRVNSVVNHDGCRIAEDLYDRYADMIEYLMEYHYATTTRYSTSAFMRMKMQEALSRRGLQPHIFERAEEAHAKLAEK</sequence>
<evidence type="ECO:0000313" key="1">
    <source>
        <dbReference type="EMBL" id="SIT18413.1"/>
    </source>
</evidence>
<dbReference type="Gene3D" id="3.40.1080.10">
    <property type="entry name" value="Glutaconate Coenzyme A-transferase"/>
    <property type="match status" value="2"/>
</dbReference>
<proteinExistence type="predicted"/>
<gene>
    <name evidence="1" type="ORF">SAMN05421772_1366</name>
</gene>
<reference evidence="1 2" key="1">
    <citation type="submission" date="2017-01" db="EMBL/GenBank/DDBJ databases">
        <authorList>
            <person name="Varghese N."/>
            <person name="Submissions S."/>
        </authorList>
    </citation>
    <scope>NUCLEOTIDE SEQUENCE [LARGE SCALE GENOMIC DNA]</scope>
    <source>
        <strain evidence="1 2">DSM 18447</strain>
    </source>
</reference>